<keyword evidence="3" id="KW-0804">Transcription</keyword>
<dbReference type="InterPro" id="IPR000524">
    <property type="entry name" value="Tscrpt_reg_HTH_GntR"/>
</dbReference>
<keyword evidence="1" id="KW-0805">Transcription regulation</keyword>
<evidence type="ECO:0000313" key="6">
    <source>
        <dbReference type="Proteomes" id="UP001551675"/>
    </source>
</evidence>
<dbReference type="SMART" id="SM00345">
    <property type="entry name" value="HTH_GNTR"/>
    <property type="match status" value="1"/>
</dbReference>
<sequence>MTVTDDLRSLILGGHYAPGDRLGEVDLAETLGVSRTPVREALWRLQAEGLVEITANKGARVVEYPREDLETIFELRARIEGLAARQAAVTATAEDAAHLHEVAVAIRDHAGRRDLDTVYRLNADFHQALVRLGGSMVLAQSISSLVHSAVLLRTYNSFDDEAMRRSVDHHIEIAAAVRAGDPEWAEAVMRAHLFSARASLLGPRHHETNLDHETSPHQEME</sequence>
<organism evidence="5 6">
    <name type="scientific">Microtetraspora glauca</name>
    <dbReference type="NCBI Taxonomy" id="1996"/>
    <lineage>
        <taxon>Bacteria</taxon>
        <taxon>Bacillati</taxon>
        <taxon>Actinomycetota</taxon>
        <taxon>Actinomycetes</taxon>
        <taxon>Streptosporangiales</taxon>
        <taxon>Streptosporangiaceae</taxon>
        <taxon>Microtetraspora</taxon>
    </lineage>
</organism>
<dbReference type="SUPFAM" id="SSF46785">
    <property type="entry name" value="Winged helix' DNA-binding domain"/>
    <property type="match status" value="1"/>
</dbReference>
<feature type="domain" description="HTH gntR-type" evidence="4">
    <location>
        <begin position="1"/>
        <end position="64"/>
    </location>
</feature>
<dbReference type="Pfam" id="PF00392">
    <property type="entry name" value="GntR"/>
    <property type="match status" value="1"/>
</dbReference>
<dbReference type="Gene3D" id="1.20.120.530">
    <property type="entry name" value="GntR ligand-binding domain-like"/>
    <property type="match status" value="1"/>
</dbReference>
<name>A0ABV3GHU6_MICGL</name>
<dbReference type="CDD" id="cd07377">
    <property type="entry name" value="WHTH_GntR"/>
    <property type="match status" value="1"/>
</dbReference>
<comment type="caution">
    <text evidence="5">The sequence shown here is derived from an EMBL/GenBank/DDBJ whole genome shotgun (WGS) entry which is preliminary data.</text>
</comment>
<dbReference type="InterPro" id="IPR036390">
    <property type="entry name" value="WH_DNA-bd_sf"/>
</dbReference>
<dbReference type="RefSeq" id="WP_358135252.1">
    <property type="nucleotide sequence ID" value="NZ_JBFALK010000011.1"/>
</dbReference>
<dbReference type="EMBL" id="JBFALK010000011">
    <property type="protein sequence ID" value="MEV0971205.1"/>
    <property type="molecule type" value="Genomic_DNA"/>
</dbReference>
<accession>A0ABV3GHU6</accession>
<evidence type="ECO:0000259" key="4">
    <source>
        <dbReference type="PROSITE" id="PS50949"/>
    </source>
</evidence>
<dbReference type="SMART" id="SM00895">
    <property type="entry name" value="FCD"/>
    <property type="match status" value="1"/>
</dbReference>
<dbReference type="InterPro" id="IPR011711">
    <property type="entry name" value="GntR_C"/>
</dbReference>
<evidence type="ECO:0000256" key="2">
    <source>
        <dbReference type="ARBA" id="ARBA00023125"/>
    </source>
</evidence>
<dbReference type="InterPro" id="IPR036388">
    <property type="entry name" value="WH-like_DNA-bd_sf"/>
</dbReference>
<dbReference type="PANTHER" id="PTHR43537">
    <property type="entry name" value="TRANSCRIPTIONAL REGULATOR, GNTR FAMILY"/>
    <property type="match status" value="1"/>
</dbReference>
<evidence type="ECO:0000256" key="1">
    <source>
        <dbReference type="ARBA" id="ARBA00023015"/>
    </source>
</evidence>
<dbReference type="PANTHER" id="PTHR43537:SF24">
    <property type="entry name" value="GLUCONATE OPERON TRANSCRIPTIONAL REPRESSOR"/>
    <property type="match status" value="1"/>
</dbReference>
<dbReference type="Pfam" id="PF07729">
    <property type="entry name" value="FCD"/>
    <property type="match status" value="1"/>
</dbReference>
<protein>
    <submittedName>
        <fullName evidence="5">GntR family transcriptional regulator</fullName>
    </submittedName>
</protein>
<dbReference type="InterPro" id="IPR008920">
    <property type="entry name" value="TF_FadR/GntR_C"/>
</dbReference>
<evidence type="ECO:0000313" key="5">
    <source>
        <dbReference type="EMBL" id="MEV0971205.1"/>
    </source>
</evidence>
<proteinExistence type="predicted"/>
<keyword evidence="2" id="KW-0238">DNA-binding</keyword>
<dbReference type="PRINTS" id="PR00035">
    <property type="entry name" value="HTHGNTR"/>
</dbReference>
<evidence type="ECO:0000256" key="3">
    <source>
        <dbReference type="ARBA" id="ARBA00023163"/>
    </source>
</evidence>
<dbReference type="Gene3D" id="1.10.10.10">
    <property type="entry name" value="Winged helix-like DNA-binding domain superfamily/Winged helix DNA-binding domain"/>
    <property type="match status" value="1"/>
</dbReference>
<gene>
    <name evidence="5" type="ORF">AB0I59_21460</name>
</gene>
<keyword evidence="6" id="KW-1185">Reference proteome</keyword>
<reference evidence="5 6" key="1">
    <citation type="submission" date="2024-06" db="EMBL/GenBank/DDBJ databases">
        <title>The Natural Products Discovery Center: Release of the First 8490 Sequenced Strains for Exploring Actinobacteria Biosynthetic Diversity.</title>
        <authorList>
            <person name="Kalkreuter E."/>
            <person name="Kautsar S.A."/>
            <person name="Yang D."/>
            <person name="Bader C.D."/>
            <person name="Teijaro C.N."/>
            <person name="Fluegel L."/>
            <person name="Davis C.M."/>
            <person name="Simpson J.R."/>
            <person name="Lauterbach L."/>
            <person name="Steele A.D."/>
            <person name="Gui C."/>
            <person name="Meng S."/>
            <person name="Li G."/>
            <person name="Viehrig K."/>
            <person name="Ye F."/>
            <person name="Su P."/>
            <person name="Kiefer A.F."/>
            <person name="Nichols A."/>
            <person name="Cepeda A.J."/>
            <person name="Yan W."/>
            <person name="Fan B."/>
            <person name="Jiang Y."/>
            <person name="Adhikari A."/>
            <person name="Zheng C.-J."/>
            <person name="Schuster L."/>
            <person name="Cowan T.M."/>
            <person name="Smanski M.J."/>
            <person name="Chevrette M.G."/>
            <person name="De Carvalho L.P.S."/>
            <person name="Shen B."/>
        </authorList>
    </citation>
    <scope>NUCLEOTIDE SEQUENCE [LARGE SCALE GENOMIC DNA]</scope>
    <source>
        <strain evidence="5 6">NPDC050100</strain>
    </source>
</reference>
<dbReference type="SUPFAM" id="SSF48008">
    <property type="entry name" value="GntR ligand-binding domain-like"/>
    <property type="match status" value="1"/>
</dbReference>
<dbReference type="Proteomes" id="UP001551675">
    <property type="component" value="Unassembled WGS sequence"/>
</dbReference>
<dbReference type="PROSITE" id="PS50949">
    <property type="entry name" value="HTH_GNTR"/>
    <property type="match status" value="1"/>
</dbReference>